<dbReference type="Pfam" id="PF13416">
    <property type="entry name" value="SBP_bac_8"/>
    <property type="match status" value="1"/>
</dbReference>
<dbReference type="PROSITE" id="PS51257">
    <property type="entry name" value="PROKAR_LIPOPROTEIN"/>
    <property type="match status" value="1"/>
</dbReference>
<dbReference type="PANTHER" id="PTHR30061:SF50">
    <property type="entry name" value="MALTOSE_MALTODEXTRIN-BINDING PERIPLASMIC PROTEIN"/>
    <property type="match status" value="1"/>
</dbReference>
<dbReference type="GO" id="GO:1901982">
    <property type="term" value="F:maltose binding"/>
    <property type="evidence" value="ECO:0007669"/>
    <property type="project" value="TreeGrafter"/>
</dbReference>
<organism evidence="4">
    <name type="scientific">freshwater metagenome</name>
    <dbReference type="NCBI Taxonomy" id="449393"/>
    <lineage>
        <taxon>unclassified sequences</taxon>
        <taxon>metagenomes</taxon>
        <taxon>ecological metagenomes</taxon>
    </lineage>
</organism>
<proteinExistence type="inferred from homology"/>
<dbReference type="AlphaFoldDB" id="A0A6J6CY11"/>
<name>A0A6J6CY11_9ZZZZ</name>
<sequence>MTSLRKTFTAIAVALSATLAVSGCASDPAPKTDALQIWVDELEAKALEGAAAEFLKDTSIKVNLVVQQDPRSNFLAQASTGAGPDILIGAHEWVGELYANGLIEPFDLGGKKGDFYDNAVAAFNYEGANYGMPYTVENLALVCNAKKMEQLNAWEQPNWQQVLDGGLALSLNAGGGDPFHLYPIQTSFGAHVFKKDDKGNYIPTLDLDNGGVEFANWLSSEGKRNLDPASTWDSSVAAMKSGAKACWITGPWAKDQLGLDSAEFNIYSIPSVGGKDAVSFLISRGFYISKSSKDVFYARKFLVDYVAKSETQKELFKVTGRIPANKAAFDAAGDDRVVQGFGKAGRNAEPLPAIPAMGSVWASWGSSQIAILKRQGEPDVIWNQMIADIKAAIGQ</sequence>
<accession>A0A6J6CY11</accession>
<evidence type="ECO:0000313" key="4">
    <source>
        <dbReference type="EMBL" id="CAB4554568.1"/>
    </source>
</evidence>
<keyword evidence="3" id="KW-0732">Signal</keyword>
<dbReference type="Gene3D" id="3.40.190.10">
    <property type="entry name" value="Periplasmic binding protein-like II"/>
    <property type="match status" value="2"/>
</dbReference>
<dbReference type="EMBL" id="CAEZTF010000011">
    <property type="protein sequence ID" value="CAB4554568.1"/>
    <property type="molecule type" value="Genomic_DNA"/>
</dbReference>
<reference evidence="4" key="1">
    <citation type="submission" date="2020-05" db="EMBL/GenBank/DDBJ databases">
        <authorList>
            <person name="Chiriac C."/>
            <person name="Salcher M."/>
            <person name="Ghai R."/>
            <person name="Kavagutti S V."/>
        </authorList>
    </citation>
    <scope>NUCLEOTIDE SEQUENCE</scope>
</reference>
<evidence type="ECO:0000256" key="1">
    <source>
        <dbReference type="ARBA" id="ARBA00008520"/>
    </source>
</evidence>
<dbReference type="PANTHER" id="PTHR30061">
    <property type="entry name" value="MALTOSE-BINDING PERIPLASMIC PROTEIN"/>
    <property type="match status" value="1"/>
</dbReference>
<dbReference type="GO" id="GO:0055052">
    <property type="term" value="C:ATP-binding cassette (ABC) transporter complex, substrate-binding subunit-containing"/>
    <property type="evidence" value="ECO:0007669"/>
    <property type="project" value="TreeGrafter"/>
</dbReference>
<protein>
    <submittedName>
        <fullName evidence="4">Unannotated protein</fullName>
    </submittedName>
</protein>
<dbReference type="GO" id="GO:0015768">
    <property type="term" value="P:maltose transport"/>
    <property type="evidence" value="ECO:0007669"/>
    <property type="project" value="TreeGrafter"/>
</dbReference>
<keyword evidence="2" id="KW-0813">Transport</keyword>
<dbReference type="SUPFAM" id="SSF53850">
    <property type="entry name" value="Periplasmic binding protein-like II"/>
    <property type="match status" value="1"/>
</dbReference>
<evidence type="ECO:0000256" key="3">
    <source>
        <dbReference type="ARBA" id="ARBA00022729"/>
    </source>
</evidence>
<gene>
    <name evidence="4" type="ORF">UFOPK1618_00126</name>
</gene>
<dbReference type="GO" id="GO:0042956">
    <property type="term" value="P:maltodextrin transmembrane transport"/>
    <property type="evidence" value="ECO:0007669"/>
    <property type="project" value="TreeGrafter"/>
</dbReference>
<dbReference type="InterPro" id="IPR006059">
    <property type="entry name" value="SBP"/>
</dbReference>
<evidence type="ECO:0000256" key="2">
    <source>
        <dbReference type="ARBA" id="ARBA00022448"/>
    </source>
</evidence>
<comment type="similarity">
    <text evidence="1">Belongs to the bacterial solute-binding protein 1 family.</text>
</comment>